<dbReference type="Proteomes" id="UP000499080">
    <property type="component" value="Unassembled WGS sequence"/>
</dbReference>
<evidence type="ECO:0000259" key="1">
    <source>
        <dbReference type="Pfam" id="PF13843"/>
    </source>
</evidence>
<keyword evidence="3" id="KW-1185">Reference proteome</keyword>
<feature type="domain" description="PiggyBac transposable element-derived protein" evidence="1">
    <location>
        <begin position="52"/>
        <end position="162"/>
    </location>
</feature>
<protein>
    <recommendedName>
        <fullName evidence="1">PiggyBac transposable element-derived protein domain-containing protein</fullName>
    </recommendedName>
</protein>
<dbReference type="InterPro" id="IPR029526">
    <property type="entry name" value="PGBD"/>
</dbReference>
<accession>A0A4Y2C751</accession>
<gene>
    <name evidence="2" type="ORF">AVEN_142415_1</name>
</gene>
<organism evidence="2 3">
    <name type="scientific">Araneus ventricosus</name>
    <name type="common">Orbweaver spider</name>
    <name type="synonym">Epeira ventricosa</name>
    <dbReference type="NCBI Taxonomy" id="182803"/>
    <lineage>
        <taxon>Eukaryota</taxon>
        <taxon>Metazoa</taxon>
        <taxon>Ecdysozoa</taxon>
        <taxon>Arthropoda</taxon>
        <taxon>Chelicerata</taxon>
        <taxon>Arachnida</taxon>
        <taxon>Araneae</taxon>
        <taxon>Araneomorphae</taxon>
        <taxon>Entelegynae</taxon>
        <taxon>Araneoidea</taxon>
        <taxon>Araneidae</taxon>
        <taxon>Araneus</taxon>
    </lineage>
</organism>
<dbReference type="PANTHER" id="PTHR46599">
    <property type="entry name" value="PIGGYBAC TRANSPOSABLE ELEMENT-DERIVED PROTEIN 4"/>
    <property type="match status" value="1"/>
</dbReference>
<dbReference type="EMBL" id="BGPR01085460">
    <property type="protein sequence ID" value="GBL99486.1"/>
    <property type="molecule type" value="Genomic_DNA"/>
</dbReference>
<comment type="caution">
    <text evidence="2">The sequence shown here is derived from an EMBL/GenBank/DDBJ whole genome shotgun (WGS) entry which is preliminary data.</text>
</comment>
<dbReference type="PANTHER" id="PTHR46599:SF3">
    <property type="entry name" value="PIGGYBAC TRANSPOSABLE ELEMENT-DERIVED PROTEIN 4"/>
    <property type="match status" value="1"/>
</dbReference>
<dbReference type="Pfam" id="PF13843">
    <property type="entry name" value="DDE_Tnp_1_7"/>
    <property type="match status" value="1"/>
</dbReference>
<name>A0A4Y2C751_ARAVE</name>
<proteinExistence type="predicted"/>
<dbReference type="AlphaFoldDB" id="A0A4Y2C751"/>
<reference evidence="2 3" key="1">
    <citation type="journal article" date="2019" name="Sci. Rep.">
        <title>Orb-weaving spider Araneus ventricosus genome elucidates the spidroin gene catalogue.</title>
        <authorList>
            <person name="Kono N."/>
            <person name="Nakamura H."/>
            <person name="Ohtoshi R."/>
            <person name="Moran D.A.P."/>
            <person name="Shinohara A."/>
            <person name="Yoshida Y."/>
            <person name="Fujiwara M."/>
            <person name="Mori M."/>
            <person name="Tomita M."/>
            <person name="Arakawa K."/>
        </authorList>
    </citation>
    <scope>NUCLEOTIDE SEQUENCE [LARGE SCALE GENOMIC DNA]</scope>
</reference>
<evidence type="ECO:0000313" key="2">
    <source>
        <dbReference type="EMBL" id="GBL99486.1"/>
    </source>
</evidence>
<evidence type="ECO:0000313" key="3">
    <source>
        <dbReference type="Proteomes" id="UP000499080"/>
    </source>
</evidence>
<sequence>MKDDSSSDSDDLAAVRQWCEIQKRKLPPAPNPFTAKPGTNFKIDNISNVLDSFYKYFDDELIDTITTETNRYAAERDRRLHSKSWCSTSQNEIKSSFGNNYSPRCNKGTGSARLLQYKPVVEYAIFLQKTLSYRRFCQINQNLPFNNNDAYDASTHPCPKIYNIGPIL</sequence>